<keyword evidence="1" id="KW-0472">Membrane</keyword>
<protein>
    <submittedName>
        <fullName evidence="3">Uncharacterized protein</fullName>
    </submittedName>
</protein>
<dbReference type="AlphaFoldDB" id="A0A1I7X7G0"/>
<organism evidence="2 3">
    <name type="scientific">Heterorhabditis bacteriophora</name>
    <name type="common">Entomopathogenic nematode worm</name>
    <dbReference type="NCBI Taxonomy" id="37862"/>
    <lineage>
        <taxon>Eukaryota</taxon>
        <taxon>Metazoa</taxon>
        <taxon>Ecdysozoa</taxon>
        <taxon>Nematoda</taxon>
        <taxon>Chromadorea</taxon>
        <taxon>Rhabditida</taxon>
        <taxon>Rhabditina</taxon>
        <taxon>Rhabditomorpha</taxon>
        <taxon>Strongyloidea</taxon>
        <taxon>Heterorhabditidae</taxon>
        <taxon>Heterorhabditis</taxon>
    </lineage>
</organism>
<keyword evidence="2" id="KW-1185">Reference proteome</keyword>
<keyword evidence="1" id="KW-0812">Transmembrane</keyword>
<evidence type="ECO:0000256" key="1">
    <source>
        <dbReference type="SAM" id="Phobius"/>
    </source>
</evidence>
<dbReference type="Proteomes" id="UP000095283">
    <property type="component" value="Unplaced"/>
</dbReference>
<feature type="transmembrane region" description="Helical" evidence="1">
    <location>
        <begin position="74"/>
        <end position="92"/>
    </location>
</feature>
<reference evidence="3" key="1">
    <citation type="submission" date="2016-11" db="UniProtKB">
        <authorList>
            <consortium name="WormBaseParasite"/>
        </authorList>
    </citation>
    <scope>IDENTIFICATION</scope>
</reference>
<evidence type="ECO:0000313" key="3">
    <source>
        <dbReference type="WBParaSite" id="Hba_13510"/>
    </source>
</evidence>
<dbReference type="WBParaSite" id="Hba_13510">
    <property type="protein sequence ID" value="Hba_13510"/>
    <property type="gene ID" value="Hba_13510"/>
</dbReference>
<proteinExistence type="predicted"/>
<keyword evidence="1" id="KW-1133">Transmembrane helix</keyword>
<name>A0A1I7X7G0_HETBA</name>
<feature type="transmembrane region" description="Helical" evidence="1">
    <location>
        <begin position="32"/>
        <end position="54"/>
    </location>
</feature>
<accession>A0A1I7X7G0</accession>
<sequence length="93" mass="11299">MDISKITDSAKVELSKKILEINQFRNEYNNRYFLIGLCTSLYYVLERVELLKLYNKYGSYFQMYRSEGLAWPDYLTFVFPCRLKVFIYVVFFK</sequence>
<evidence type="ECO:0000313" key="2">
    <source>
        <dbReference type="Proteomes" id="UP000095283"/>
    </source>
</evidence>